<feature type="domain" description="Major facilitator superfamily (MFS) profile" evidence="8">
    <location>
        <begin position="1"/>
        <end position="382"/>
    </location>
</feature>
<dbReference type="AlphaFoldDB" id="A0A414CGW9"/>
<keyword evidence="3" id="KW-0813">Transport</keyword>
<evidence type="ECO:0000256" key="5">
    <source>
        <dbReference type="ARBA" id="ARBA00022989"/>
    </source>
</evidence>
<accession>A0A414CGW9</accession>
<dbReference type="SUPFAM" id="SSF103473">
    <property type="entry name" value="MFS general substrate transporter"/>
    <property type="match status" value="1"/>
</dbReference>
<comment type="similarity">
    <text evidence="2">Belongs to the major facilitator superfamily.</text>
</comment>
<keyword evidence="5 7" id="KW-1133">Transmembrane helix</keyword>
<sequence>MKRIMEKVSILALSFILTTSFSISSAQSAMFAYYKEIPHSMIELLVSLPSAGIMVSLIFNKWIGRLFSERQMIVIGLVAYALCGFIPLISPAYPVVFLSRIIFGMAVGLLNVSAIAIISERYKGKERVQTLGIRGSAEVVGTAVLTFGVSLLIRFGWQAAFLVYGISIPILLLYLLFVPYGSKTVDAEEKHRNDQMTASQWRTALGLAVVAASIVLSNVMITIRIPSVVEQVGHGTAQTAGLILAAMQFVGILAGLAFSPLTQLFRDRLLVVSGVAYGLTQMLIGVSTNLWMLAIVTILAGFAYSVALTTVYNVLSDQMPAGVLSQATSIAVLGCSAGSIATTFVLSLLGTVSSTPAFIFGFSGILMILISFFSLWIVRKSGKTSCG</sequence>
<proteinExistence type="inferred from homology"/>
<feature type="transmembrane region" description="Helical" evidence="7">
    <location>
        <begin position="357"/>
        <end position="378"/>
    </location>
</feature>
<dbReference type="InterPro" id="IPR011701">
    <property type="entry name" value="MFS"/>
</dbReference>
<dbReference type="GO" id="GO:0022857">
    <property type="term" value="F:transmembrane transporter activity"/>
    <property type="evidence" value="ECO:0007669"/>
    <property type="project" value="InterPro"/>
</dbReference>
<dbReference type="Gene3D" id="1.20.1250.20">
    <property type="entry name" value="MFS general substrate transporter like domains"/>
    <property type="match status" value="2"/>
</dbReference>
<feature type="transmembrane region" description="Helical" evidence="7">
    <location>
        <begin position="203"/>
        <end position="225"/>
    </location>
</feature>
<feature type="transmembrane region" description="Helical" evidence="7">
    <location>
        <begin position="95"/>
        <end position="118"/>
    </location>
</feature>
<feature type="transmembrane region" description="Helical" evidence="7">
    <location>
        <begin position="44"/>
        <end position="60"/>
    </location>
</feature>
<evidence type="ECO:0000256" key="7">
    <source>
        <dbReference type="SAM" id="Phobius"/>
    </source>
</evidence>
<evidence type="ECO:0000256" key="6">
    <source>
        <dbReference type="ARBA" id="ARBA00023136"/>
    </source>
</evidence>
<feature type="transmembrane region" description="Helical" evidence="7">
    <location>
        <begin position="72"/>
        <end position="89"/>
    </location>
</feature>
<dbReference type="PANTHER" id="PTHR23514:SF3">
    <property type="entry name" value="BYPASS OF STOP CODON PROTEIN 6"/>
    <property type="match status" value="1"/>
</dbReference>
<feature type="transmembrane region" description="Helical" evidence="7">
    <location>
        <begin position="292"/>
        <end position="315"/>
    </location>
</feature>
<dbReference type="InterPro" id="IPR036259">
    <property type="entry name" value="MFS_trans_sf"/>
</dbReference>
<dbReference type="Pfam" id="PF07690">
    <property type="entry name" value="MFS_1"/>
    <property type="match status" value="1"/>
</dbReference>
<feature type="transmembrane region" description="Helical" evidence="7">
    <location>
        <begin position="327"/>
        <end position="351"/>
    </location>
</feature>
<dbReference type="InterPro" id="IPR051788">
    <property type="entry name" value="MFS_Transporter"/>
</dbReference>
<gene>
    <name evidence="9" type="ORF">DW820_07850</name>
</gene>
<dbReference type="PANTHER" id="PTHR23514">
    <property type="entry name" value="BYPASS OF STOP CODON PROTEIN 6"/>
    <property type="match status" value="1"/>
</dbReference>
<dbReference type="RefSeq" id="WP_021154395.1">
    <property type="nucleotide sequence ID" value="NZ_JADMSI010000015.1"/>
</dbReference>
<keyword evidence="4 7" id="KW-0812">Transmembrane</keyword>
<comment type="subcellular location">
    <subcellularLocation>
        <location evidence="1">Cell membrane</location>
        <topology evidence="1">Multi-pass membrane protein</topology>
    </subcellularLocation>
</comment>
<dbReference type="Proteomes" id="UP000285773">
    <property type="component" value="Unassembled WGS sequence"/>
</dbReference>
<evidence type="ECO:0000256" key="4">
    <source>
        <dbReference type="ARBA" id="ARBA00022692"/>
    </source>
</evidence>
<organism evidence="9 10">
    <name type="scientific">Streptococcus parasanguinis</name>
    <dbReference type="NCBI Taxonomy" id="1318"/>
    <lineage>
        <taxon>Bacteria</taxon>
        <taxon>Bacillati</taxon>
        <taxon>Bacillota</taxon>
        <taxon>Bacilli</taxon>
        <taxon>Lactobacillales</taxon>
        <taxon>Streptococcaceae</taxon>
        <taxon>Streptococcus</taxon>
    </lineage>
</organism>
<dbReference type="InterPro" id="IPR020846">
    <property type="entry name" value="MFS_dom"/>
</dbReference>
<evidence type="ECO:0000256" key="1">
    <source>
        <dbReference type="ARBA" id="ARBA00004651"/>
    </source>
</evidence>
<feature type="transmembrane region" description="Helical" evidence="7">
    <location>
        <begin position="163"/>
        <end position="182"/>
    </location>
</feature>
<evidence type="ECO:0000256" key="2">
    <source>
        <dbReference type="ARBA" id="ARBA00008335"/>
    </source>
</evidence>
<evidence type="ECO:0000313" key="10">
    <source>
        <dbReference type="Proteomes" id="UP000285773"/>
    </source>
</evidence>
<dbReference type="PROSITE" id="PS50850">
    <property type="entry name" value="MFS"/>
    <property type="match status" value="1"/>
</dbReference>
<evidence type="ECO:0000313" key="9">
    <source>
        <dbReference type="EMBL" id="RHC94233.1"/>
    </source>
</evidence>
<feature type="transmembrane region" description="Helical" evidence="7">
    <location>
        <begin position="237"/>
        <end position="257"/>
    </location>
</feature>
<comment type="caution">
    <text evidence="9">The sequence shown here is derived from an EMBL/GenBank/DDBJ whole genome shotgun (WGS) entry which is preliminary data.</text>
</comment>
<feature type="transmembrane region" description="Helical" evidence="7">
    <location>
        <begin position="269"/>
        <end position="286"/>
    </location>
</feature>
<name>A0A414CGW9_STRPA</name>
<protein>
    <submittedName>
        <fullName evidence="9">MFS transporter</fullName>
    </submittedName>
</protein>
<feature type="transmembrane region" description="Helical" evidence="7">
    <location>
        <begin position="139"/>
        <end position="157"/>
    </location>
</feature>
<evidence type="ECO:0000259" key="8">
    <source>
        <dbReference type="PROSITE" id="PS50850"/>
    </source>
</evidence>
<dbReference type="GO" id="GO:0005886">
    <property type="term" value="C:plasma membrane"/>
    <property type="evidence" value="ECO:0007669"/>
    <property type="project" value="UniProtKB-SubCell"/>
</dbReference>
<evidence type="ECO:0000256" key="3">
    <source>
        <dbReference type="ARBA" id="ARBA00022448"/>
    </source>
</evidence>
<keyword evidence="6 7" id="KW-0472">Membrane</keyword>
<reference evidence="9 10" key="1">
    <citation type="submission" date="2018-08" db="EMBL/GenBank/DDBJ databases">
        <title>A genome reference for cultivated species of the human gut microbiota.</title>
        <authorList>
            <person name="Zou Y."/>
            <person name="Xue W."/>
            <person name="Luo G."/>
        </authorList>
    </citation>
    <scope>NUCLEOTIDE SEQUENCE [LARGE SCALE GENOMIC DNA]</scope>
    <source>
        <strain evidence="9 10">AM33-3BH</strain>
    </source>
</reference>
<dbReference type="EMBL" id="QSIO01000003">
    <property type="protein sequence ID" value="RHC94233.1"/>
    <property type="molecule type" value="Genomic_DNA"/>
</dbReference>